<dbReference type="AlphaFoldDB" id="A0A438I7I7"/>
<name>A0A438I7I7_VITVI</name>
<dbReference type="Proteomes" id="UP000288805">
    <property type="component" value="Unassembled WGS sequence"/>
</dbReference>
<evidence type="ECO:0000313" key="2">
    <source>
        <dbReference type="Proteomes" id="UP000288805"/>
    </source>
</evidence>
<proteinExistence type="predicted"/>
<sequence length="239" mass="26258">MPEAVSTAPPMTPTVPFVAPTTFEPSITISALEFPCSYLANIHLGLRPPPQPNLPASSEPLAPIEDTIPTEDTTTVEVQILPPQEATMIRAQLEENIPWRVRFTGEVPHAKDIAQSKSLPSVGNSRKSYLKVTSQRLARGKLVHLLGWRSLALPSVGLGENDVCEISQTHKKAAKSLRSKRLFSQAYEVGFHLEVLSFQLAAYIGQLQEEIHHTVQKGCEITSQQKGDFATLCKMLPSE</sequence>
<dbReference type="EMBL" id="QGNW01000135">
    <property type="protein sequence ID" value="RVW92686.1"/>
    <property type="molecule type" value="Genomic_DNA"/>
</dbReference>
<organism evidence="1 2">
    <name type="scientific">Vitis vinifera</name>
    <name type="common">Grape</name>
    <dbReference type="NCBI Taxonomy" id="29760"/>
    <lineage>
        <taxon>Eukaryota</taxon>
        <taxon>Viridiplantae</taxon>
        <taxon>Streptophyta</taxon>
        <taxon>Embryophyta</taxon>
        <taxon>Tracheophyta</taxon>
        <taxon>Spermatophyta</taxon>
        <taxon>Magnoliopsida</taxon>
        <taxon>eudicotyledons</taxon>
        <taxon>Gunneridae</taxon>
        <taxon>Pentapetalae</taxon>
        <taxon>rosids</taxon>
        <taxon>Vitales</taxon>
        <taxon>Vitaceae</taxon>
        <taxon>Viteae</taxon>
        <taxon>Vitis</taxon>
    </lineage>
</organism>
<evidence type="ECO:0000313" key="1">
    <source>
        <dbReference type="EMBL" id="RVW92686.1"/>
    </source>
</evidence>
<gene>
    <name evidence="1" type="ORF">CK203_041558</name>
</gene>
<protein>
    <submittedName>
        <fullName evidence="1">Uncharacterized protein</fullName>
    </submittedName>
</protein>
<reference evidence="1 2" key="1">
    <citation type="journal article" date="2018" name="PLoS Genet.">
        <title>Population sequencing reveals clonal diversity and ancestral inbreeding in the grapevine cultivar Chardonnay.</title>
        <authorList>
            <person name="Roach M.J."/>
            <person name="Johnson D.L."/>
            <person name="Bohlmann J."/>
            <person name="van Vuuren H.J."/>
            <person name="Jones S.J."/>
            <person name="Pretorius I.S."/>
            <person name="Schmidt S.A."/>
            <person name="Borneman A.R."/>
        </authorList>
    </citation>
    <scope>NUCLEOTIDE SEQUENCE [LARGE SCALE GENOMIC DNA]</scope>
    <source>
        <strain evidence="2">cv. Chardonnay</strain>
        <tissue evidence="1">Leaf</tissue>
    </source>
</reference>
<accession>A0A438I7I7</accession>
<comment type="caution">
    <text evidence="1">The sequence shown here is derived from an EMBL/GenBank/DDBJ whole genome shotgun (WGS) entry which is preliminary data.</text>
</comment>